<dbReference type="Gene3D" id="1.10.10.10">
    <property type="entry name" value="Winged helix-like DNA-binding domain superfamily/Winged helix DNA-binding domain"/>
    <property type="match status" value="1"/>
</dbReference>
<dbReference type="InterPro" id="IPR014036">
    <property type="entry name" value="DeoR-like_C"/>
</dbReference>
<sequence>MSPAPLIPEQRQQKITSALQQSGALSIRDLSQQLKVSHMTIRRDIAALEESGQVVSIKGGVKLAEGISTPVPLDRASRLALELPRKNAIAQAAAEKVHDGMTIFIDAGTTLQALVPFLEARQGLTVMTNDLFVATTLFNYPHIHTVQTGGTVDPEIGACQGHLAARSVEVFNFDLAFISSSGWSLNRGITAPAEEKRVVKRKVMEVSTTSILLADTTKYGVISMVSICPLSEIDGIITDWGLEEQTIKRIRDLGVDLTIAQQL</sequence>
<organism evidence="5 6">
    <name type="scientific">Corynebacterium deserti GIMN1.010</name>
    <dbReference type="NCBI Taxonomy" id="931089"/>
    <lineage>
        <taxon>Bacteria</taxon>
        <taxon>Bacillati</taxon>
        <taxon>Actinomycetota</taxon>
        <taxon>Actinomycetes</taxon>
        <taxon>Mycobacteriales</taxon>
        <taxon>Corynebacteriaceae</taxon>
        <taxon>Corynebacterium</taxon>
    </lineage>
</organism>
<gene>
    <name evidence="5" type="ORF">CDES_00810</name>
</gene>
<dbReference type="PRINTS" id="PR00037">
    <property type="entry name" value="HTHLACR"/>
</dbReference>
<dbReference type="EMBL" id="CP009220">
    <property type="protein sequence ID" value="ALC04642.1"/>
    <property type="molecule type" value="Genomic_DNA"/>
</dbReference>
<feature type="domain" description="HTH deoR-type" evidence="4">
    <location>
        <begin position="8"/>
        <end position="63"/>
    </location>
</feature>
<proteinExistence type="predicted"/>
<dbReference type="PANTHER" id="PTHR30363:SF58">
    <property type="entry name" value="REGULATORY PROTEIN, DEOR FAMILY"/>
    <property type="match status" value="1"/>
</dbReference>
<evidence type="ECO:0000313" key="6">
    <source>
        <dbReference type="Proteomes" id="UP000068067"/>
    </source>
</evidence>
<dbReference type="InterPro" id="IPR001034">
    <property type="entry name" value="DeoR_HTH"/>
</dbReference>
<dbReference type="SMART" id="SM00420">
    <property type="entry name" value="HTH_DEOR"/>
    <property type="match status" value="1"/>
</dbReference>
<evidence type="ECO:0000256" key="1">
    <source>
        <dbReference type="ARBA" id="ARBA00023015"/>
    </source>
</evidence>
<protein>
    <recommendedName>
        <fullName evidence="4">HTH deoR-type domain-containing protein</fullName>
    </recommendedName>
</protein>
<name>A0A0M4CMM4_9CORY</name>
<dbReference type="STRING" id="931089.CDES_00810"/>
<dbReference type="Pfam" id="PF08220">
    <property type="entry name" value="HTH_DeoR"/>
    <property type="match status" value="1"/>
</dbReference>
<keyword evidence="3" id="KW-0804">Transcription</keyword>
<dbReference type="SUPFAM" id="SSF100950">
    <property type="entry name" value="NagB/RpiA/CoA transferase-like"/>
    <property type="match status" value="1"/>
</dbReference>
<dbReference type="InterPro" id="IPR037171">
    <property type="entry name" value="NagB/RpiA_transferase-like"/>
</dbReference>
<dbReference type="GO" id="GO:0003677">
    <property type="term" value="F:DNA binding"/>
    <property type="evidence" value="ECO:0007669"/>
    <property type="project" value="UniProtKB-KW"/>
</dbReference>
<dbReference type="InterPro" id="IPR036388">
    <property type="entry name" value="WH-like_DNA-bd_sf"/>
</dbReference>
<dbReference type="OrthoDB" id="7688673at2"/>
<dbReference type="RefSeq" id="WP_053543835.1">
    <property type="nucleotide sequence ID" value="NZ_CP009220.1"/>
</dbReference>
<dbReference type="PATRIC" id="fig|931089.4.peg.167"/>
<dbReference type="PANTHER" id="PTHR30363">
    <property type="entry name" value="HTH-TYPE TRANSCRIPTIONAL REGULATOR SRLR-RELATED"/>
    <property type="match status" value="1"/>
</dbReference>
<dbReference type="GO" id="GO:0003700">
    <property type="term" value="F:DNA-binding transcription factor activity"/>
    <property type="evidence" value="ECO:0007669"/>
    <property type="project" value="InterPro"/>
</dbReference>
<evidence type="ECO:0000256" key="2">
    <source>
        <dbReference type="ARBA" id="ARBA00023125"/>
    </source>
</evidence>
<evidence type="ECO:0000313" key="5">
    <source>
        <dbReference type="EMBL" id="ALC04642.1"/>
    </source>
</evidence>
<dbReference type="SUPFAM" id="SSF46785">
    <property type="entry name" value="Winged helix' DNA-binding domain"/>
    <property type="match status" value="1"/>
</dbReference>
<evidence type="ECO:0000259" key="4">
    <source>
        <dbReference type="PROSITE" id="PS51000"/>
    </source>
</evidence>
<dbReference type="PROSITE" id="PS00894">
    <property type="entry name" value="HTH_DEOR_1"/>
    <property type="match status" value="1"/>
</dbReference>
<dbReference type="PROSITE" id="PS51000">
    <property type="entry name" value="HTH_DEOR_2"/>
    <property type="match status" value="1"/>
</dbReference>
<accession>A0A0M4CMM4</accession>
<keyword evidence="6" id="KW-1185">Reference proteome</keyword>
<dbReference type="KEGG" id="cdx:CDES_00810"/>
<keyword evidence="2" id="KW-0238">DNA-binding</keyword>
<keyword evidence="1" id="KW-0805">Transcription regulation</keyword>
<evidence type="ECO:0000256" key="3">
    <source>
        <dbReference type="ARBA" id="ARBA00023163"/>
    </source>
</evidence>
<dbReference type="InterPro" id="IPR018356">
    <property type="entry name" value="Tscrpt_reg_HTH_DeoR_CS"/>
</dbReference>
<reference evidence="5 6" key="1">
    <citation type="submission" date="2014-08" db="EMBL/GenBank/DDBJ databases">
        <title>Complete genome sequence of Corynebacterium deserti GIMN1.010 (=DSM 45689), isolated from desert sand in western China.</title>
        <authorList>
            <person name="Ruckert C."/>
            <person name="Albersmeier A."/>
            <person name="Kalinowski J."/>
        </authorList>
    </citation>
    <scope>NUCLEOTIDE SEQUENCE [LARGE SCALE GENOMIC DNA]</scope>
    <source>
        <strain evidence="5 6">GIMN1.010</strain>
    </source>
</reference>
<dbReference type="Gene3D" id="3.40.50.1360">
    <property type="match status" value="1"/>
</dbReference>
<dbReference type="Pfam" id="PF00455">
    <property type="entry name" value="DeoRC"/>
    <property type="match status" value="1"/>
</dbReference>
<dbReference type="SMART" id="SM01134">
    <property type="entry name" value="DeoRC"/>
    <property type="match status" value="1"/>
</dbReference>
<dbReference type="InterPro" id="IPR036390">
    <property type="entry name" value="WH_DNA-bd_sf"/>
</dbReference>
<dbReference type="InterPro" id="IPR050313">
    <property type="entry name" value="Carb_Metab_HTH_regulators"/>
</dbReference>
<dbReference type="AlphaFoldDB" id="A0A0M4CMM4"/>
<dbReference type="Proteomes" id="UP000068067">
    <property type="component" value="Chromosome"/>
</dbReference>